<feature type="chain" id="PRO_5017458813" evidence="1">
    <location>
        <begin position="34"/>
        <end position="167"/>
    </location>
</feature>
<dbReference type="STRING" id="1464122.SAMN05421737_10583"/>
<dbReference type="AlphaFoldDB" id="A0A1G6IJ81"/>
<gene>
    <name evidence="2" type="ORF">SAMN05421737_10583</name>
</gene>
<keyword evidence="3" id="KW-1185">Reference proteome</keyword>
<organism evidence="2 3">
    <name type="scientific">Shouchella lonarensis</name>
    <dbReference type="NCBI Taxonomy" id="1464122"/>
    <lineage>
        <taxon>Bacteria</taxon>
        <taxon>Bacillati</taxon>
        <taxon>Bacillota</taxon>
        <taxon>Bacilli</taxon>
        <taxon>Bacillales</taxon>
        <taxon>Bacillaceae</taxon>
        <taxon>Shouchella</taxon>
    </lineage>
</organism>
<dbReference type="OrthoDB" id="2938102at2"/>
<dbReference type="EMBL" id="FMYM01000005">
    <property type="protein sequence ID" value="SDC06558.1"/>
    <property type="molecule type" value="Genomic_DNA"/>
</dbReference>
<reference evidence="3" key="1">
    <citation type="submission" date="2016-09" db="EMBL/GenBank/DDBJ databases">
        <authorList>
            <person name="Varghese N."/>
            <person name="Submissions S."/>
        </authorList>
    </citation>
    <scope>NUCLEOTIDE SEQUENCE [LARGE SCALE GENOMIC DNA]</scope>
    <source>
        <strain evidence="3">25nlg</strain>
    </source>
</reference>
<dbReference type="RefSeq" id="WP_090775445.1">
    <property type="nucleotide sequence ID" value="NZ_FMYM01000005.1"/>
</dbReference>
<proteinExistence type="predicted"/>
<accession>A0A1G6IJ81</accession>
<feature type="signal peptide" evidence="1">
    <location>
        <begin position="1"/>
        <end position="33"/>
    </location>
</feature>
<dbReference type="Proteomes" id="UP000242662">
    <property type="component" value="Unassembled WGS sequence"/>
</dbReference>
<evidence type="ECO:0000256" key="1">
    <source>
        <dbReference type="SAM" id="SignalP"/>
    </source>
</evidence>
<sequence>MKQKLSKLISATVAATLIATGIGSTLATSKASAATQGTVSQPSSTFTMSTNFEQLKNGHSVDRVEQQGVKGWIAKQAIQLLASAIRNGGKEVSKLVGYLDKGAAKAFNKNSGKIANELDKIAKIPDVTANMVKDKLYTFLTKQLKMKGGDAMQIADAVKAVVNWLIF</sequence>
<evidence type="ECO:0000313" key="2">
    <source>
        <dbReference type="EMBL" id="SDC06558.1"/>
    </source>
</evidence>
<evidence type="ECO:0000313" key="3">
    <source>
        <dbReference type="Proteomes" id="UP000242662"/>
    </source>
</evidence>
<keyword evidence="1" id="KW-0732">Signal</keyword>
<protein>
    <submittedName>
        <fullName evidence="2">Uncharacterized protein</fullName>
    </submittedName>
</protein>
<name>A0A1G6IJ81_9BACI</name>